<sequence>MKKIAALLIILGISSVLLGQQKNPTTPYFLLQTGYTNWNGNYGKLGADLYLVQPNDNIIDLGLAGNLGYMQNNFILIPEASIGYLFNFYQKAADPYSKSFRSSFYTARINVSPWSISPELGFTVLSVFEFNAGYAIEFREYKDFKSLEGLRFGCTFHLPTQLFAN</sequence>
<protein>
    <recommendedName>
        <fullName evidence="4">Secreted protein</fullName>
    </recommendedName>
</protein>
<keyword evidence="3" id="KW-1185">Reference proteome</keyword>
<dbReference type="RefSeq" id="WP_013597821.1">
    <property type="nucleotide sequence ID" value="NC_015144.1"/>
</dbReference>
<dbReference type="OrthoDB" id="1450938at2"/>
<feature type="chain" id="PRO_5003253636" description="Secreted protein" evidence="1">
    <location>
        <begin position="20"/>
        <end position="165"/>
    </location>
</feature>
<proteinExistence type="predicted"/>
<gene>
    <name evidence="2" type="ordered locus">Weevi_0715</name>
</gene>
<name>F0P0E6_WEEVC</name>
<evidence type="ECO:0000313" key="3">
    <source>
        <dbReference type="Proteomes" id="UP000008641"/>
    </source>
</evidence>
<keyword evidence="1" id="KW-0732">Signal</keyword>
<reference evidence="2 3" key="1">
    <citation type="journal article" date="2011" name="Stand. Genomic Sci.">
        <title>Complete genome sequence of Weeksella virosa type strain (9751).</title>
        <authorList>
            <person name="Lang E."/>
            <person name="Teshima H."/>
            <person name="Lucas S."/>
            <person name="Lapidus A."/>
            <person name="Hammon N."/>
            <person name="Deshpande S."/>
            <person name="Nolan M."/>
            <person name="Cheng J.F."/>
            <person name="Pitluck S."/>
            <person name="Liolios K."/>
            <person name="Pagani I."/>
            <person name="Mikhailova N."/>
            <person name="Ivanova N."/>
            <person name="Mavromatis K."/>
            <person name="Pati A."/>
            <person name="Tapia R."/>
            <person name="Han C."/>
            <person name="Goodwin L."/>
            <person name="Chen A."/>
            <person name="Palaniappan K."/>
            <person name="Land M."/>
            <person name="Hauser L."/>
            <person name="Chang Y.J."/>
            <person name="Jeffries C.D."/>
            <person name="Brambilla E.M."/>
            <person name="Kopitz M."/>
            <person name="Rohde M."/>
            <person name="Goker M."/>
            <person name="Tindall B.J."/>
            <person name="Detter J.C."/>
            <person name="Woyke T."/>
            <person name="Bristow J."/>
            <person name="Eisen J.A."/>
            <person name="Markowitz V."/>
            <person name="Hugenholtz P."/>
            <person name="Klenk H.P."/>
            <person name="Kyrpides N.C."/>
        </authorList>
    </citation>
    <scope>NUCLEOTIDE SEQUENCE [LARGE SCALE GENOMIC DNA]</scope>
    <source>
        <strain evidence="3">ATCC 43766 / DSM 16922 / JCM 21250 / NBRC 16016 / NCTC 11634 / CL345/78</strain>
    </source>
</reference>
<dbReference type="KEGG" id="wvi:Weevi_0715"/>
<reference evidence="3" key="2">
    <citation type="journal article" date="2011" name="Stand. Genomic Sci.">
        <title>Complete genome sequence of Weeksella virosa type strain (9751T).</title>
        <authorList>
            <person name="Lang E."/>
            <person name="Teshima H."/>
            <person name="Lucas S."/>
            <person name="Lapidus A."/>
            <person name="Hammon N."/>
            <person name="Deshpande S."/>
            <person name="Nolan M."/>
            <person name="Cheng J."/>
            <person name="Pitluck S."/>
            <person name="Liolios K."/>
            <person name="Pagani I."/>
            <person name="Mikhailova N."/>
            <person name="Ivanova N."/>
            <person name="Mavromatis K."/>
            <person name="Pati A."/>
            <person name="Tapia R."/>
            <person name="Han C."/>
            <person name="Goodwin L."/>
            <person name="Chen A."/>
            <person name="Palaniappan K."/>
            <person name="Land M."/>
            <person name="Hauser L."/>
            <person name="Chang Y."/>
            <person name="Jeffries C."/>
            <person name="Brambilla E."/>
            <person name="Kopitz M."/>
            <person name="Rohde M."/>
            <person name="Goker M."/>
            <person name="Tindall B."/>
            <person name="Detter J."/>
            <person name="Woyke T."/>
            <person name="Bristow J."/>
            <person name="Eisen J."/>
            <person name="Markowitz V."/>
            <person name="Hugenholtz P."/>
            <person name="Klenk H."/>
            <person name="Kyrpides N."/>
        </authorList>
    </citation>
    <scope>NUCLEOTIDE SEQUENCE [LARGE SCALE GENOMIC DNA]</scope>
    <source>
        <strain evidence="3">ATCC 43766 / DSM 16922 / JCM 21250 / NBRC 16016 / NCTC 11634 / CL345/78</strain>
    </source>
</reference>
<feature type="signal peptide" evidence="1">
    <location>
        <begin position="1"/>
        <end position="19"/>
    </location>
</feature>
<evidence type="ECO:0000313" key="2">
    <source>
        <dbReference type="EMBL" id="ADX67430.1"/>
    </source>
</evidence>
<evidence type="ECO:0000256" key="1">
    <source>
        <dbReference type="SAM" id="SignalP"/>
    </source>
</evidence>
<accession>F0P0E6</accession>
<dbReference type="EMBL" id="CP002455">
    <property type="protein sequence ID" value="ADX67430.1"/>
    <property type="molecule type" value="Genomic_DNA"/>
</dbReference>
<evidence type="ECO:0008006" key="4">
    <source>
        <dbReference type="Google" id="ProtNLM"/>
    </source>
</evidence>
<dbReference type="eggNOG" id="ENOG5030TGE">
    <property type="taxonomic scope" value="Bacteria"/>
</dbReference>
<dbReference type="HOGENOM" id="CLU_1610110_0_0_10"/>
<organism evidence="2 3">
    <name type="scientific">Weeksella virosa (strain ATCC 43766 / DSM 16922 / JCM 21250 / CCUG 30538 / CDC 9751 / IAM 14551 / NBRC 16016 / NCTC 11634 / CL345/78)</name>
    <dbReference type="NCBI Taxonomy" id="865938"/>
    <lineage>
        <taxon>Bacteria</taxon>
        <taxon>Pseudomonadati</taxon>
        <taxon>Bacteroidota</taxon>
        <taxon>Flavobacteriia</taxon>
        <taxon>Flavobacteriales</taxon>
        <taxon>Weeksellaceae</taxon>
        <taxon>Weeksella</taxon>
    </lineage>
</organism>
<dbReference type="AlphaFoldDB" id="F0P0E6"/>
<dbReference type="Proteomes" id="UP000008641">
    <property type="component" value="Chromosome"/>
</dbReference>